<comment type="subcellular location">
    <subcellularLocation>
        <location evidence="1">Secreted</location>
    </subcellularLocation>
</comment>
<evidence type="ECO:0000256" key="2">
    <source>
        <dbReference type="ARBA" id="ARBA00022525"/>
    </source>
</evidence>
<dbReference type="GO" id="GO:0007165">
    <property type="term" value="P:signal transduction"/>
    <property type="evidence" value="ECO:0007669"/>
    <property type="project" value="TreeGrafter"/>
</dbReference>
<dbReference type="PROSITE" id="PS51132">
    <property type="entry name" value="OLF"/>
    <property type="match status" value="1"/>
</dbReference>
<dbReference type="PANTHER" id="PTHR23192:SF13">
    <property type="entry name" value="OLFACTOMEDIN-LIKE PROTEIN 1"/>
    <property type="match status" value="1"/>
</dbReference>
<keyword evidence="3" id="KW-1015">Disulfide bond</keyword>
<dbReference type="GO" id="GO:0005615">
    <property type="term" value="C:extracellular space"/>
    <property type="evidence" value="ECO:0007669"/>
    <property type="project" value="TreeGrafter"/>
</dbReference>
<reference evidence="7" key="4">
    <citation type="submission" date="2025-09" db="UniProtKB">
        <authorList>
            <consortium name="Ensembl"/>
        </authorList>
    </citation>
    <scope>IDENTIFICATION</scope>
</reference>
<feature type="disulfide bond" evidence="3">
    <location>
        <begin position="139"/>
        <end position="321"/>
    </location>
</feature>
<evidence type="ECO:0000313" key="7">
    <source>
        <dbReference type="Ensembl" id="ENSAMXP00000043412.1"/>
    </source>
</evidence>
<evidence type="ECO:0000256" key="3">
    <source>
        <dbReference type="PROSITE-ProRule" id="PRU00446"/>
    </source>
</evidence>
<keyword evidence="2" id="KW-0964">Secreted</keyword>
<accession>A0A3B1JLY9</accession>
<keyword evidence="8" id="KW-1185">Reference proteome</keyword>
<dbReference type="Pfam" id="PF02191">
    <property type="entry name" value="OLF"/>
    <property type="match status" value="1"/>
</dbReference>
<evidence type="ECO:0000313" key="8">
    <source>
        <dbReference type="Proteomes" id="UP000018467"/>
    </source>
</evidence>
<dbReference type="Bgee" id="ENSAMXG00000028279">
    <property type="expression patterns" value="Expressed in bone element and 7 other cell types or tissues"/>
</dbReference>
<evidence type="ECO:0000256" key="4">
    <source>
        <dbReference type="SAM" id="Coils"/>
    </source>
</evidence>
<dbReference type="Ensembl" id="ENSAMXT00000028849.2">
    <property type="protein sequence ID" value="ENSAMXP00000043412.1"/>
    <property type="gene ID" value="ENSAMXG00000028279.2"/>
</dbReference>
<dbReference type="InParanoid" id="A0A3B1JLY9"/>
<evidence type="ECO:0000256" key="5">
    <source>
        <dbReference type="SAM" id="SignalP"/>
    </source>
</evidence>
<reference evidence="7" key="3">
    <citation type="submission" date="2025-08" db="UniProtKB">
        <authorList>
            <consortium name="Ensembl"/>
        </authorList>
    </citation>
    <scope>IDENTIFICATION</scope>
</reference>
<feature type="coiled-coil region" evidence="4">
    <location>
        <begin position="31"/>
        <end position="58"/>
    </location>
</feature>
<dbReference type="GeneTree" id="ENSGT00940000160055"/>
<dbReference type="AlphaFoldDB" id="A0A3B1JLY9"/>
<dbReference type="OrthoDB" id="8626508at2759"/>
<evidence type="ECO:0000256" key="1">
    <source>
        <dbReference type="ARBA" id="ARBA00004613"/>
    </source>
</evidence>
<dbReference type="InterPro" id="IPR050605">
    <property type="entry name" value="Olfactomedin-like_domain"/>
</dbReference>
<evidence type="ECO:0000259" key="6">
    <source>
        <dbReference type="PROSITE" id="PS51132"/>
    </source>
</evidence>
<keyword evidence="4" id="KW-0175">Coiled coil</keyword>
<feature type="domain" description="Olfactomedin-like" evidence="6">
    <location>
        <begin position="138"/>
        <end position="394"/>
    </location>
</feature>
<dbReference type="Proteomes" id="UP000018467">
    <property type="component" value="Unassembled WGS sequence"/>
</dbReference>
<feature type="signal peptide" evidence="5">
    <location>
        <begin position="1"/>
        <end position="21"/>
    </location>
</feature>
<name>A0A3B1JLY9_ASTMX</name>
<dbReference type="SMART" id="SM00284">
    <property type="entry name" value="OLF"/>
    <property type="match status" value="1"/>
</dbReference>
<proteinExistence type="predicted"/>
<sequence length="399" mass="45604">MLRMFLKLVPLLFLFLGAAQAQRTTQDVFMMQYFQRRLQELEERVIRCDQDLQTVNHKMYDVSAEVRGQLRGVTALKTEMQGHMENLALRVDRVERDVEYLQNKIPELSEVEIAESVLEEQVKEAKEKKKAAIPQNKDCSSQLTGIKSQKIVKKAGDLNGSWMRDPTKGSSRIYFFSGSRNRTLLEFVSMKTFTDTNWTRMAEAILLPLPWQGTGSVVHDGFIYYHHADTRNEVLKVHLLNRTVVDRMLLPGAGRMPAYGLSPHTLLDLAVDEMGLWAVHADPDFGGNLVLTKLDSNSLSVEHTWDTTCKSDEAEGAFIICGTMYVVYNSQSGGRSTIKCLFDIHDTLLTEEVPSIYFPKRYTSHSGMQYHPKEKQVYAWDDGYQTTYKLDLKKKKQAT</sequence>
<organism evidence="7 8">
    <name type="scientific">Astyanax mexicanus</name>
    <name type="common">Blind cave fish</name>
    <name type="synonym">Astyanax fasciatus mexicanus</name>
    <dbReference type="NCBI Taxonomy" id="7994"/>
    <lineage>
        <taxon>Eukaryota</taxon>
        <taxon>Metazoa</taxon>
        <taxon>Chordata</taxon>
        <taxon>Craniata</taxon>
        <taxon>Vertebrata</taxon>
        <taxon>Euteleostomi</taxon>
        <taxon>Actinopterygii</taxon>
        <taxon>Neopterygii</taxon>
        <taxon>Teleostei</taxon>
        <taxon>Ostariophysi</taxon>
        <taxon>Characiformes</taxon>
        <taxon>Characoidei</taxon>
        <taxon>Acestrorhamphidae</taxon>
        <taxon>Acestrorhamphinae</taxon>
        <taxon>Astyanax</taxon>
    </lineage>
</organism>
<protein>
    <submittedName>
        <fullName evidence="7">Olfactomedin like 1</fullName>
    </submittedName>
</protein>
<dbReference type="PANTHER" id="PTHR23192">
    <property type="entry name" value="OLFACTOMEDIN-RELATED"/>
    <property type="match status" value="1"/>
</dbReference>
<feature type="coiled-coil region" evidence="4">
    <location>
        <begin position="84"/>
        <end position="131"/>
    </location>
</feature>
<keyword evidence="5" id="KW-0732">Signal</keyword>
<reference evidence="8" key="1">
    <citation type="submission" date="2013-03" db="EMBL/GenBank/DDBJ databases">
        <authorList>
            <person name="Jeffery W."/>
            <person name="Warren W."/>
            <person name="Wilson R.K."/>
        </authorList>
    </citation>
    <scope>NUCLEOTIDE SEQUENCE</scope>
    <source>
        <strain evidence="8">female</strain>
    </source>
</reference>
<reference evidence="8" key="2">
    <citation type="journal article" date="2014" name="Nat. Commun.">
        <title>The cavefish genome reveals candidate genes for eye loss.</title>
        <authorList>
            <person name="McGaugh S.E."/>
            <person name="Gross J.B."/>
            <person name="Aken B."/>
            <person name="Blin M."/>
            <person name="Borowsky R."/>
            <person name="Chalopin D."/>
            <person name="Hinaux H."/>
            <person name="Jeffery W.R."/>
            <person name="Keene A."/>
            <person name="Ma L."/>
            <person name="Minx P."/>
            <person name="Murphy D."/>
            <person name="O'Quin K.E."/>
            <person name="Retaux S."/>
            <person name="Rohner N."/>
            <person name="Searle S.M."/>
            <person name="Stahl B.A."/>
            <person name="Tabin C."/>
            <person name="Volff J.N."/>
            <person name="Yoshizawa M."/>
            <person name="Warren W.C."/>
        </authorList>
    </citation>
    <scope>NUCLEOTIDE SEQUENCE [LARGE SCALE GENOMIC DNA]</scope>
    <source>
        <strain evidence="8">female</strain>
    </source>
</reference>
<feature type="chain" id="PRO_5017270892" evidence="5">
    <location>
        <begin position="22"/>
        <end position="399"/>
    </location>
</feature>
<dbReference type="InterPro" id="IPR003112">
    <property type="entry name" value="Olfac-like_dom"/>
</dbReference>